<sequence>MDTFFYSVSLLAVLLLPLAARAQLTVPAGSTLSVGSGSTLSVVGAVQNAGTITNQGTLQLTGHLTSTGTLSGTTGQLKLAGTGAAQSLNVSGVLSSLEILNPQGATLAAPLRVRQLQLTGGAVRLGAHTLTSTVGGTIAGVDGAAGRFIITDGTGMLQQIVGTTAQLFPTGPSATSYAPATLTRSVGSELYELRTASGFLSGGSTGAPLTSDAVGLHWELTAPDVRPFTLTVQWQADNELSGFDRTQSALGRWTGTAYGVTEDFGPAAGSGPYTRTVSGLTSTGPYVVLDRQAPLPVELTRFEAHRPAGQPRVQLHWNTASEKNNAGFEVQRQDEGQTSFRRVGFVAGRGTSSSPTDYAFQDPNDFRGLSYYRLRQLDQDGTESFSPVRVVSGLAGGAAFSLSAYPNPVATQSTLTLEATGLLPTGLQLTLYAADGRQVRHLSWPAGQAQQTLSADLPAGAYWLRYHAPDGTTGTLPLLVAE</sequence>
<gene>
    <name evidence="2" type="ORF">MTX78_03705</name>
</gene>
<evidence type="ECO:0000313" key="3">
    <source>
        <dbReference type="Proteomes" id="UP000831113"/>
    </source>
</evidence>
<name>A0ABY4D2I0_9BACT</name>
<evidence type="ECO:0008006" key="4">
    <source>
        <dbReference type="Google" id="ProtNLM"/>
    </source>
</evidence>
<keyword evidence="1" id="KW-0732">Signal</keyword>
<accession>A0ABY4D2I0</accession>
<organism evidence="2 3">
    <name type="scientific">Hymenobacter tibetensis</name>
    <dbReference type="NCBI Taxonomy" id="497967"/>
    <lineage>
        <taxon>Bacteria</taxon>
        <taxon>Pseudomonadati</taxon>
        <taxon>Bacteroidota</taxon>
        <taxon>Cytophagia</taxon>
        <taxon>Cytophagales</taxon>
        <taxon>Hymenobacteraceae</taxon>
        <taxon>Hymenobacter</taxon>
    </lineage>
</organism>
<protein>
    <recommendedName>
        <fullName evidence="4">T9SS type A sorting domain-containing protein</fullName>
    </recommendedName>
</protein>
<dbReference type="EMBL" id="CP094669">
    <property type="protein sequence ID" value="UOG75705.1"/>
    <property type="molecule type" value="Genomic_DNA"/>
</dbReference>
<proteinExistence type="predicted"/>
<evidence type="ECO:0000256" key="1">
    <source>
        <dbReference type="SAM" id="SignalP"/>
    </source>
</evidence>
<reference evidence="2 3" key="1">
    <citation type="submission" date="2022-03" db="EMBL/GenBank/DDBJ databases">
        <title>Hymenobactersp. isolated from the air.</title>
        <authorList>
            <person name="Won M."/>
            <person name="Kwon S.-W."/>
        </authorList>
    </citation>
    <scope>NUCLEOTIDE SEQUENCE [LARGE SCALE GENOMIC DNA]</scope>
    <source>
        <strain evidence="2 3">KACC 21982</strain>
    </source>
</reference>
<evidence type="ECO:0000313" key="2">
    <source>
        <dbReference type="EMBL" id="UOG75705.1"/>
    </source>
</evidence>
<feature type="signal peptide" evidence="1">
    <location>
        <begin position="1"/>
        <end position="22"/>
    </location>
</feature>
<feature type="chain" id="PRO_5045896551" description="T9SS type A sorting domain-containing protein" evidence="1">
    <location>
        <begin position="23"/>
        <end position="482"/>
    </location>
</feature>
<dbReference type="Proteomes" id="UP000831113">
    <property type="component" value="Chromosome"/>
</dbReference>
<dbReference type="RefSeq" id="WP_243800021.1">
    <property type="nucleotide sequence ID" value="NZ_CP094669.1"/>
</dbReference>
<keyword evidence="3" id="KW-1185">Reference proteome</keyword>